<organism evidence="5 6">
    <name type="scientific">Winogradskyella epiphytica</name>
    <dbReference type="NCBI Taxonomy" id="262005"/>
    <lineage>
        <taxon>Bacteria</taxon>
        <taxon>Pseudomonadati</taxon>
        <taxon>Bacteroidota</taxon>
        <taxon>Flavobacteriia</taxon>
        <taxon>Flavobacteriales</taxon>
        <taxon>Flavobacteriaceae</taxon>
        <taxon>Winogradskyella</taxon>
    </lineage>
</organism>
<dbReference type="AlphaFoldDB" id="A0A2V4YCE5"/>
<reference evidence="5 6" key="1">
    <citation type="submission" date="2018-06" db="EMBL/GenBank/DDBJ databases">
        <title>Genomic Encyclopedia of Type Strains, Phase III (KMG-III): the genomes of soil and plant-associated and newly described type strains.</title>
        <authorList>
            <person name="Whitman W."/>
        </authorList>
    </citation>
    <scope>NUCLEOTIDE SEQUENCE [LARGE SCALE GENOMIC DNA]</scope>
    <source>
        <strain evidence="5 6">CECT 7945</strain>
    </source>
</reference>
<dbReference type="Pfam" id="PF12833">
    <property type="entry name" value="HTH_18"/>
    <property type="match status" value="1"/>
</dbReference>
<dbReference type="SUPFAM" id="SSF46689">
    <property type="entry name" value="Homeodomain-like"/>
    <property type="match status" value="1"/>
</dbReference>
<proteinExistence type="predicted"/>
<name>A0A2V4YCE5_9FLAO</name>
<dbReference type="EMBL" id="QJTD01000003">
    <property type="protein sequence ID" value="PYE80937.1"/>
    <property type="molecule type" value="Genomic_DNA"/>
</dbReference>
<dbReference type="PROSITE" id="PS01124">
    <property type="entry name" value="HTH_ARAC_FAMILY_2"/>
    <property type="match status" value="1"/>
</dbReference>
<dbReference type="Proteomes" id="UP000248054">
    <property type="component" value="Unassembled WGS sequence"/>
</dbReference>
<accession>A0A2V4YCE5</accession>
<dbReference type="GO" id="GO:0043565">
    <property type="term" value="F:sequence-specific DNA binding"/>
    <property type="evidence" value="ECO:0007669"/>
    <property type="project" value="InterPro"/>
</dbReference>
<evidence type="ECO:0000256" key="1">
    <source>
        <dbReference type="ARBA" id="ARBA00023015"/>
    </source>
</evidence>
<dbReference type="SMART" id="SM00342">
    <property type="entry name" value="HTH_ARAC"/>
    <property type="match status" value="1"/>
</dbReference>
<feature type="domain" description="HTH araC/xylS-type" evidence="4">
    <location>
        <begin position="196"/>
        <end position="294"/>
    </location>
</feature>
<evidence type="ECO:0000256" key="2">
    <source>
        <dbReference type="ARBA" id="ARBA00023125"/>
    </source>
</evidence>
<dbReference type="OrthoDB" id="632644at2"/>
<dbReference type="InterPro" id="IPR018060">
    <property type="entry name" value="HTH_AraC"/>
</dbReference>
<keyword evidence="1" id="KW-0805">Transcription regulation</keyword>
<keyword evidence="3" id="KW-0804">Transcription</keyword>
<evidence type="ECO:0000259" key="4">
    <source>
        <dbReference type="PROSITE" id="PS01124"/>
    </source>
</evidence>
<evidence type="ECO:0000256" key="3">
    <source>
        <dbReference type="ARBA" id="ARBA00023163"/>
    </source>
</evidence>
<dbReference type="Gene3D" id="1.10.10.60">
    <property type="entry name" value="Homeodomain-like"/>
    <property type="match status" value="1"/>
</dbReference>
<dbReference type="PANTHER" id="PTHR43280:SF32">
    <property type="entry name" value="TRANSCRIPTIONAL REGULATORY PROTEIN"/>
    <property type="match status" value="1"/>
</dbReference>
<keyword evidence="6" id="KW-1185">Reference proteome</keyword>
<comment type="caution">
    <text evidence="5">The sequence shown here is derived from an EMBL/GenBank/DDBJ whole genome shotgun (WGS) entry which is preliminary data.</text>
</comment>
<protein>
    <submittedName>
        <fullName evidence="5">AraC-like DNA-binding protein</fullName>
    </submittedName>
</protein>
<dbReference type="InterPro" id="IPR009057">
    <property type="entry name" value="Homeodomain-like_sf"/>
</dbReference>
<sequence>MENHQNIPSLLKSINLEKHIKSNDFHILRFEDHTNEIPHKTTLRKCEFYQVYFSKEYNADIIIDNVSFSSNNKTILSFLTPQQTLSVNVKSVENLSNGYMILFNSSFISNTLSDFNLQKKYPFFNLNYSPFYQLNENQNLFKELFSKIYDLFKCFTLDNEEIIKSYLKILLLETKKSLVNETLTNSFISREQQIAFKFESLIRKYSHTRNSLSFYANVLNLSVVYLSECVKKATNKTAKMVINDYEILEASTLLIQSEKTIDEIADLLGFSATSNFINFFKKMTNQSPTNFRKTQKPNF</sequence>
<evidence type="ECO:0000313" key="5">
    <source>
        <dbReference type="EMBL" id="PYE80937.1"/>
    </source>
</evidence>
<keyword evidence="2 5" id="KW-0238">DNA-binding</keyword>
<dbReference type="GO" id="GO:0003700">
    <property type="term" value="F:DNA-binding transcription factor activity"/>
    <property type="evidence" value="ECO:0007669"/>
    <property type="project" value="InterPro"/>
</dbReference>
<dbReference type="PANTHER" id="PTHR43280">
    <property type="entry name" value="ARAC-FAMILY TRANSCRIPTIONAL REGULATOR"/>
    <property type="match status" value="1"/>
</dbReference>
<evidence type="ECO:0000313" key="6">
    <source>
        <dbReference type="Proteomes" id="UP000248054"/>
    </source>
</evidence>
<gene>
    <name evidence="5" type="ORF">DFQ11_10317</name>
</gene>
<dbReference type="RefSeq" id="WP_110475561.1">
    <property type="nucleotide sequence ID" value="NZ_BMWQ01000003.1"/>
</dbReference>